<keyword evidence="4" id="KW-0804">Transcription</keyword>
<evidence type="ECO:0000313" key="6">
    <source>
        <dbReference type="EMBL" id="MDC4240185.1"/>
    </source>
</evidence>
<evidence type="ECO:0000256" key="1">
    <source>
        <dbReference type="ARBA" id="ARBA00023015"/>
    </source>
</evidence>
<organism evidence="6 7">
    <name type="scientific">Clostridium tertium</name>
    <dbReference type="NCBI Taxonomy" id="1559"/>
    <lineage>
        <taxon>Bacteria</taxon>
        <taxon>Bacillati</taxon>
        <taxon>Bacillota</taxon>
        <taxon>Clostridia</taxon>
        <taxon>Eubacteriales</taxon>
        <taxon>Clostridiaceae</taxon>
        <taxon>Clostridium</taxon>
    </lineage>
</organism>
<evidence type="ECO:0000256" key="2">
    <source>
        <dbReference type="ARBA" id="ARBA00023082"/>
    </source>
</evidence>
<dbReference type="GO" id="GO:0016987">
    <property type="term" value="F:sigma factor activity"/>
    <property type="evidence" value="ECO:0007669"/>
    <property type="project" value="UniProtKB-KW"/>
</dbReference>
<dbReference type="InterPro" id="IPR024760">
    <property type="entry name" value="HTH_dom_conjug_TS-like"/>
</dbReference>
<evidence type="ECO:0000313" key="7">
    <source>
        <dbReference type="Proteomes" id="UP001141183"/>
    </source>
</evidence>
<dbReference type="InterPro" id="IPR013325">
    <property type="entry name" value="RNA_pol_sigma_r2"/>
</dbReference>
<dbReference type="EMBL" id="JAMRYU010000007">
    <property type="protein sequence ID" value="MDC4240185.1"/>
    <property type="molecule type" value="Genomic_DNA"/>
</dbReference>
<keyword evidence="3" id="KW-0238">DNA-binding</keyword>
<dbReference type="RefSeq" id="WP_097033165.1">
    <property type="nucleotide sequence ID" value="NZ_JADMSE010000021.1"/>
</dbReference>
<dbReference type="SUPFAM" id="SSF88659">
    <property type="entry name" value="Sigma3 and sigma4 domains of RNA polymerase sigma factors"/>
    <property type="match status" value="1"/>
</dbReference>
<dbReference type="PANTHER" id="PTHR30385:SF1">
    <property type="entry name" value="RNA POLYMERASE SIGMA-H FACTOR"/>
    <property type="match status" value="1"/>
</dbReference>
<keyword evidence="2" id="KW-0731">Sigma factor</keyword>
<accession>A0A9X4AZZ0</accession>
<dbReference type="InterPro" id="IPR014284">
    <property type="entry name" value="RNA_pol_sigma-70_dom"/>
</dbReference>
<dbReference type="Proteomes" id="UP001141183">
    <property type="component" value="Unassembled WGS sequence"/>
</dbReference>
<comment type="caution">
    <text evidence="6">The sequence shown here is derived from an EMBL/GenBank/DDBJ whole genome shotgun (WGS) entry which is preliminary data.</text>
</comment>
<sequence>MNQLIVRAKHGDKKSMEEILKNFEPLVYKTSISYYIYGYSEEDIKQIARLTIIESVEKFNTDLSDSFPAYVQKCIKNKMYKEIEKATNKYYENKLNREITNSIDIEEIIDKDTDVSEECIKKELSGILFKSIEKLNKEEKALLNTIYVQGITLKEYSKRTNIEYHKLRYMKDKIMEKLRNDSNLLKIR</sequence>
<dbReference type="Gene3D" id="1.20.140.160">
    <property type="match status" value="1"/>
</dbReference>
<dbReference type="SUPFAM" id="SSF88946">
    <property type="entry name" value="Sigma2 domain of RNA polymerase sigma factors"/>
    <property type="match status" value="1"/>
</dbReference>
<evidence type="ECO:0000256" key="4">
    <source>
        <dbReference type="ARBA" id="ARBA00023163"/>
    </source>
</evidence>
<keyword evidence="7" id="KW-1185">Reference proteome</keyword>
<dbReference type="NCBIfam" id="TIGR02937">
    <property type="entry name" value="sigma70-ECF"/>
    <property type="match status" value="1"/>
</dbReference>
<name>A0A9X4AZZ0_9CLOT</name>
<dbReference type="InterPro" id="IPR013324">
    <property type="entry name" value="RNA_pol_sigma_r3/r4-like"/>
</dbReference>
<evidence type="ECO:0000259" key="5">
    <source>
        <dbReference type="Pfam" id="PF12645"/>
    </source>
</evidence>
<dbReference type="Pfam" id="PF12645">
    <property type="entry name" value="HTH_16"/>
    <property type="match status" value="1"/>
</dbReference>
<gene>
    <name evidence="6" type="ORF">NE398_08405</name>
</gene>
<proteinExistence type="predicted"/>
<dbReference type="PANTHER" id="PTHR30385">
    <property type="entry name" value="SIGMA FACTOR F FLAGELLAR"/>
    <property type="match status" value="1"/>
</dbReference>
<feature type="domain" description="Helix-turn-helix conjugative transposon-like" evidence="5">
    <location>
        <begin position="3"/>
        <end position="60"/>
    </location>
</feature>
<dbReference type="GO" id="GO:0003677">
    <property type="term" value="F:DNA binding"/>
    <property type="evidence" value="ECO:0007669"/>
    <property type="project" value="UniProtKB-KW"/>
</dbReference>
<keyword evidence="1" id="KW-0805">Transcription regulation</keyword>
<evidence type="ECO:0000256" key="3">
    <source>
        <dbReference type="ARBA" id="ARBA00023125"/>
    </source>
</evidence>
<protein>
    <submittedName>
        <fullName evidence="6">Sigma-70 family RNA polymerase sigma factor</fullName>
    </submittedName>
</protein>
<dbReference type="AlphaFoldDB" id="A0A9X4AZZ0"/>
<reference evidence="6" key="1">
    <citation type="submission" date="2022-05" db="EMBL/GenBank/DDBJ databases">
        <title>Draft genome sequence of Clostridium tertium strain CP3 isolated from Peru.</title>
        <authorList>
            <person name="Hurtado R."/>
            <person name="Lima L."/>
            <person name="Sousa T."/>
            <person name="Jaiswal A.K."/>
            <person name="Tiwari S."/>
            <person name="Maturrano L."/>
            <person name="Brenig B."/>
            <person name="Azevedo V."/>
        </authorList>
    </citation>
    <scope>NUCLEOTIDE SEQUENCE</scope>
    <source>
        <strain evidence="6">CP3</strain>
    </source>
</reference>
<dbReference type="GO" id="GO:0006352">
    <property type="term" value="P:DNA-templated transcription initiation"/>
    <property type="evidence" value="ECO:0007669"/>
    <property type="project" value="InterPro"/>
</dbReference>